<dbReference type="CDD" id="cd03193">
    <property type="entry name" value="GST_C_Metaxin"/>
    <property type="match status" value="1"/>
</dbReference>
<evidence type="ECO:0000259" key="3">
    <source>
        <dbReference type="Pfam" id="PF17171"/>
    </source>
</evidence>
<proteinExistence type="inferred from homology"/>
<accession>A0A8S1GZU4</accession>
<name>A0A8S1GZU4_9PELO</name>
<reference evidence="5" key="1">
    <citation type="submission" date="2020-10" db="EMBL/GenBank/DDBJ databases">
        <authorList>
            <person name="Kikuchi T."/>
        </authorList>
    </citation>
    <scope>NUCLEOTIDE SEQUENCE</scope>
    <source>
        <strain evidence="5">NKZ352</strain>
    </source>
</reference>
<dbReference type="Pfam" id="PF17171">
    <property type="entry name" value="GST_C_6"/>
    <property type="match status" value="1"/>
</dbReference>
<keyword evidence="2" id="KW-0472">Membrane</keyword>
<feature type="domain" description="Metaxin glutathione S-transferase" evidence="3">
    <location>
        <begin position="203"/>
        <end position="265"/>
    </location>
</feature>
<dbReference type="SUPFAM" id="SSF52833">
    <property type="entry name" value="Thioredoxin-like"/>
    <property type="match status" value="1"/>
</dbReference>
<evidence type="ECO:0000256" key="2">
    <source>
        <dbReference type="SAM" id="Phobius"/>
    </source>
</evidence>
<keyword evidence="6" id="KW-1185">Reference proteome</keyword>
<protein>
    <submittedName>
        <fullName evidence="5">Uncharacterized protein</fullName>
    </submittedName>
</protein>
<dbReference type="Gene3D" id="1.20.1050.10">
    <property type="match status" value="1"/>
</dbReference>
<dbReference type="InterPro" id="IPR036249">
    <property type="entry name" value="Thioredoxin-like_sf"/>
</dbReference>
<sequence>MTCCCPVTWTIVAVAGYVIYRFLSKKNKEPEILEKEWKKDVVYLYQFPPAKTVRNLSPYCMKLEAFLRIYDIKYEVRDVIMKRSRHGLLPFVELNGEHIADSQIIQERLKQHFKTPKLAPKDEGAAAAVERLVEHHLAYLMYKFKVLNNLDQSVEVFVKPLTPDWLWPLARCLAKPVMKHKISKKLNVCLGDFSNADCEMLLRRDFNAVRDVLGSNKFLGGDKPTAVDATVFGHFAAVYYVNIASLPKTLLDTEYSVIREYLDRVRDLLFPKDFTTSS</sequence>
<gene>
    <name evidence="5" type="ORF">CAUJ_LOCUS3877</name>
</gene>
<feature type="domain" description="Thioredoxin-like fold" evidence="4">
    <location>
        <begin position="58"/>
        <end position="144"/>
    </location>
</feature>
<feature type="transmembrane region" description="Helical" evidence="2">
    <location>
        <begin position="6"/>
        <end position="23"/>
    </location>
</feature>
<dbReference type="InterPro" id="IPR036282">
    <property type="entry name" value="Glutathione-S-Trfase_C_sf"/>
</dbReference>
<dbReference type="EMBL" id="CAJGYM010000007">
    <property type="protein sequence ID" value="CAD6187958.1"/>
    <property type="molecule type" value="Genomic_DNA"/>
</dbReference>
<evidence type="ECO:0000313" key="5">
    <source>
        <dbReference type="EMBL" id="CAD6187958.1"/>
    </source>
</evidence>
<evidence type="ECO:0000313" key="6">
    <source>
        <dbReference type="Proteomes" id="UP000835052"/>
    </source>
</evidence>
<comment type="similarity">
    <text evidence="1">Belongs to the FAX family.</text>
</comment>
<dbReference type="SFLD" id="SFLDS00019">
    <property type="entry name" value="Glutathione_Transferase_(cytos"/>
    <property type="match status" value="1"/>
</dbReference>
<evidence type="ECO:0000256" key="1">
    <source>
        <dbReference type="ARBA" id="ARBA00006475"/>
    </source>
</evidence>
<organism evidence="5 6">
    <name type="scientific">Caenorhabditis auriculariae</name>
    <dbReference type="NCBI Taxonomy" id="2777116"/>
    <lineage>
        <taxon>Eukaryota</taxon>
        <taxon>Metazoa</taxon>
        <taxon>Ecdysozoa</taxon>
        <taxon>Nematoda</taxon>
        <taxon>Chromadorea</taxon>
        <taxon>Rhabditida</taxon>
        <taxon>Rhabditina</taxon>
        <taxon>Rhabditomorpha</taxon>
        <taxon>Rhabditoidea</taxon>
        <taxon>Rhabditidae</taxon>
        <taxon>Peloderinae</taxon>
        <taxon>Caenorhabditis</taxon>
    </lineage>
</organism>
<keyword evidence="2" id="KW-1133">Transmembrane helix</keyword>
<dbReference type="InterPro" id="IPR050931">
    <property type="entry name" value="Mito_Protein_Transport_Metaxin"/>
</dbReference>
<keyword evidence="2" id="KW-0812">Transmembrane</keyword>
<comment type="caution">
    <text evidence="5">The sequence shown here is derived from an EMBL/GenBank/DDBJ whole genome shotgun (WGS) entry which is preliminary data.</text>
</comment>
<dbReference type="Proteomes" id="UP000835052">
    <property type="component" value="Unassembled WGS sequence"/>
</dbReference>
<dbReference type="InterPro" id="IPR012336">
    <property type="entry name" value="Thioredoxin-like_fold"/>
</dbReference>
<dbReference type="CDD" id="cd03080">
    <property type="entry name" value="GST_N_Metaxin_like"/>
    <property type="match status" value="1"/>
</dbReference>
<dbReference type="OrthoDB" id="5809458at2759"/>
<dbReference type="InterPro" id="IPR033468">
    <property type="entry name" value="Metaxin_GST"/>
</dbReference>
<evidence type="ECO:0000259" key="4">
    <source>
        <dbReference type="Pfam" id="PF17172"/>
    </source>
</evidence>
<dbReference type="PANTHER" id="PTHR12289">
    <property type="entry name" value="METAXIN RELATED"/>
    <property type="match status" value="1"/>
</dbReference>
<dbReference type="SUPFAM" id="SSF47616">
    <property type="entry name" value="GST C-terminal domain-like"/>
    <property type="match status" value="1"/>
</dbReference>
<dbReference type="PANTHER" id="PTHR12289:SF32">
    <property type="entry name" value="GST_C_6 DOMAIN-CONTAINING PROTEIN"/>
    <property type="match status" value="1"/>
</dbReference>
<dbReference type="SFLD" id="SFLDG01180">
    <property type="entry name" value="SUF1"/>
    <property type="match status" value="1"/>
</dbReference>
<dbReference type="Pfam" id="PF17172">
    <property type="entry name" value="GST_N_4"/>
    <property type="match status" value="1"/>
</dbReference>
<dbReference type="InterPro" id="IPR026928">
    <property type="entry name" value="FAX/IsoI-like"/>
</dbReference>
<dbReference type="GO" id="GO:0005737">
    <property type="term" value="C:cytoplasm"/>
    <property type="evidence" value="ECO:0007669"/>
    <property type="project" value="TreeGrafter"/>
</dbReference>
<dbReference type="InterPro" id="IPR040079">
    <property type="entry name" value="Glutathione_S-Trfase"/>
</dbReference>
<dbReference type="Gene3D" id="3.40.30.10">
    <property type="entry name" value="Glutaredoxin"/>
    <property type="match status" value="1"/>
</dbReference>
<dbReference type="SFLD" id="SFLDG01200">
    <property type="entry name" value="SUF1.1"/>
    <property type="match status" value="1"/>
</dbReference>
<dbReference type="AlphaFoldDB" id="A0A8S1GZU4"/>